<comment type="caution">
    <text evidence="1">The sequence shown here is derived from an EMBL/GenBank/DDBJ whole genome shotgun (WGS) entry which is preliminary data.</text>
</comment>
<reference evidence="1 2" key="1">
    <citation type="journal article" date="2013" name="Genome Announc.">
        <title>Draft genome sequence of the moderately halophilic gammaproteobacterium Halomonas anticariensis FP35.</title>
        <authorList>
            <person name="Tahrioui A."/>
            <person name="Quesada E."/>
            <person name="Llamas I."/>
        </authorList>
    </citation>
    <scope>NUCLEOTIDE SEQUENCE [LARGE SCALE GENOMIC DNA]</scope>
    <source>
        <strain evidence="2">DSM 16096 / CECT 5854 / LMG 22089 / FP35</strain>
    </source>
</reference>
<dbReference type="Proteomes" id="UP000014463">
    <property type="component" value="Unassembled WGS sequence"/>
</dbReference>
<evidence type="ECO:0000313" key="1">
    <source>
        <dbReference type="EMBL" id="EPC04427.1"/>
    </source>
</evidence>
<protein>
    <submittedName>
        <fullName evidence="1">Uncharacterized protein</fullName>
    </submittedName>
</protein>
<proteinExistence type="predicted"/>
<dbReference type="AlphaFoldDB" id="S2KQU5"/>
<accession>S2KQU5</accession>
<gene>
    <name evidence="1" type="ORF">L861_03635</name>
</gene>
<name>S2KQU5_LITA3</name>
<sequence>MCLVVAYLLSLMSELPIAGFWQVPTEIER</sequence>
<organism evidence="1 2">
    <name type="scientific">Litchfieldella anticariensis (strain DSM 16096 / CECT 5854 / CIP 108499 / LMG 22089 / FP35)</name>
    <name type="common">Halomonas anticariensis</name>
    <dbReference type="NCBI Taxonomy" id="1121939"/>
    <lineage>
        <taxon>Bacteria</taxon>
        <taxon>Pseudomonadati</taxon>
        <taxon>Pseudomonadota</taxon>
        <taxon>Gammaproteobacteria</taxon>
        <taxon>Oceanospirillales</taxon>
        <taxon>Halomonadaceae</taxon>
        <taxon>Litchfieldella</taxon>
    </lineage>
</organism>
<dbReference type="EMBL" id="ASTJ01000011">
    <property type="protein sequence ID" value="EPC04427.1"/>
    <property type="molecule type" value="Genomic_DNA"/>
</dbReference>
<evidence type="ECO:0000313" key="2">
    <source>
        <dbReference type="Proteomes" id="UP000014463"/>
    </source>
</evidence>
<keyword evidence="2" id="KW-1185">Reference proteome</keyword>